<dbReference type="Gene3D" id="3.10.450.40">
    <property type="match status" value="2"/>
</dbReference>
<name>A0ABZ3FMV4_9ACTN</name>
<feature type="region of interest" description="Disordered" evidence="1">
    <location>
        <begin position="29"/>
        <end position="78"/>
    </location>
</feature>
<feature type="domain" description="PepSY" evidence="2">
    <location>
        <begin position="81"/>
        <end position="130"/>
    </location>
</feature>
<evidence type="ECO:0000313" key="4">
    <source>
        <dbReference type="Proteomes" id="UP001442841"/>
    </source>
</evidence>
<dbReference type="RefSeq" id="WP_425307411.1">
    <property type="nucleotide sequence ID" value="NZ_CP154795.1"/>
</dbReference>
<feature type="region of interest" description="Disordered" evidence="1">
    <location>
        <begin position="127"/>
        <end position="152"/>
    </location>
</feature>
<dbReference type="EMBL" id="CP154795">
    <property type="protein sequence ID" value="XAN05976.1"/>
    <property type="molecule type" value="Genomic_DNA"/>
</dbReference>
<dbReference type="InterPro" id="IPR025711">
    <property type="entry name" value="PepSY"/>
</dbReference>
<dbReference type="Pfam" id="PF03413">
    <property type="entry name" value="PepSY"/>
    <property type="match status" value="2"/>
</dbReference>
<keyword evidence="4" id="KW-1185">Reference proteome</keyword>
<dbReference type="PROSITE" id="PS51257">
    <property type="entry name" value="PROKAR_LIPOPROTEIN"/>
    <property type="match status" value="1"/>
</dbReference>
<gene>
    <name evidence="3" type="ORF">AADG42_01175</name>
</gene>
<evidence type="ECO:0000256" key="1">
    <source>
        <dbReference type="SAM" id="MobiDB-lite"/>
    </source>
</evidence>
<feature type="compositionally biased region" description="Low complexity" evidence="1">
    <location>
        <begin position="45"/>
        <end position="61"/>
    </location>
</feature>
<evidence type="ECO:0000313" key="3">
    <source>
        <dbReference type="EMBL" id="XAN05976.1"/>
    </source>
</evidence>
<dbReference type="Proteomes" id="UP001442841">
    <property type="component" value="Chromosome"/>
</dbReference>
<feature type="domain" description="PepSY" evidence="2">
    <location>
        <begin position="162"/>
        <end position="220"/>
    </location>
</feature>
<proteinExistence type="predicted"/>
<accession>A0ABZ3FMV4</accession>
<protein>
    <submittedName>
        <fullName evidence="3">PepSY domain-containing protein</fullName>
    </submittedName>
</protein>
<evidence type="ECO:0000259" key="2">
    <source>
        <dbReference type="Pfam" id="PF03413"/>
    </source>
</evidence>
<reference evidence="3 4" key="1">
    <citation type="submission" date="2024-04" db="EMBL/GenBank/DDBJ databases">
        <title>Isolation of an actinomycete strain from pig manure.</title>
        <authorList>
            <person name="Gong T."/>
            <person name="Yu Z."/>
            <person name="An M."/>
            <person name="Wei C."/>
            <person name="Yang W."/>
            <person name="Liu L."/>
        </authorList>
    </citation>
    <scope>NUCLEOTIDE SEQUENCE [LARGE SCALE GENOMIC DNA]</scope>
    <source>
        <strain evidence="3 4">ZF39</strain>
    </source>
</reference>
<sequence length="222" mass="23737">MLPEIRSSILGRGATALAAAALGLTMVGCTTNDSNPAATPPPAATAPGDPATTPDAADTPGVGDADDNRDIVADPPARSWEDALAAAQEAFPDSQPIMIQLERKDDGKLQYEIDLVSETEKYEVDMDADTLDKTSEDREELGMDADSERQRRFDPAGLQTNLERATEVARGEQAGVVNKWKIEGNSDDNKPPVHYEFEIDREGGLGDNTVKVDAANGELIQD</sequence>
<feature type="compositionally biased region" description="Basic and acidic residues" evidence="1">
    <location>
        <begin position="127"/>
        <end position="136"/>
    </location>
</feature>
<organism evidence="3 4">
    <name type="scientific">Ammonicoccus fulvus</name>
    <dbReference type="NCBI Taxonomy" id="3138240"/>
    <lineage>
        <taxon>Bacteria</taxon>
        <taxon>Bacillati</taxon>
        <taxon>Actinomycetota</taxon>
        <taxon>Actinomycetes</taxon>
        <taxon>Propionibacteriales</taxon>
        <taxon>Propionibacteriaceae</taxon>
        <taxon>Ammonicoccus</taxon>
    </lineage>
</organism>